<dbReference type="PANTHER" id="PTHR43184">
    <property type="entry name" value="MAJOR FACILITATOR SUPERFAMILY TRANSPORTER 16, ISOFORM B"/>
    <property type="match status" value="1"/>
</dbReference>
<dbReference type="EMBL" id="JABFUD020000007">
    <property type="protein sequence ID" value="KAI5078057.1"/>
    <property type="molecule type" value="Genomic_DNA"/>
</dbReference>
<dbReference type="GO" id="GO:0016020">
    <property type="term" value="C:membrane"/>
    <property type="evidence" value="ECO:0007669"/>
    <property type="project" value="UniProtKB-SubCell"/>
</dbReference>
<feature type="transmembrane region" description="Helical" evidence="5">
    <location>
        <begin position="80"/>
        <end position="102"/>
    </location>
</feature>
<dbReference type="Pfam" id="PF07690">
    <property type="entry name" value="MFS_1"/>
    <property type="match status" value="1"/>
</dbReference>
<dbReference type="GO" id="GO:0022857">
    <property type="term" value="F:transmembrane transporter activity"/>
    <property type="evidence" value="ECO:0007669"/>
    <property type="project" value="InterPro"/>
</dbReference>
<keyword evidence="3 5" id="KW-1133">Transmembrane helix</keyword>
<name>A0A9D4V332_ADICA</name>
<accession>A0A9D4V332</accession>
<reference evidence="7" key="1">
    <citation type="submission" date="2021-01" db="EMBL/GenBank/DDBJ databases">
        <title>Adiantum capillus-veneris genome.</title>
        <authorList>
            <person name="Fang Y."/>
            <person name="Liao Q."/>
        </authorList>
    </citation>
    <scope>NUCLEOTIDE SEQUENCE</scope>
    <source>
        <strain evidence="7">H3</strain>
        <tissue evidence="7">Leaf</tissue>
    </source>
</reference>
<evidence type="ECO:0000313" key="7">
    <source>
        <dbReference type="EMBL" id="KAI5078057.1"/>
    </source>
</evidence>
<dbReference type="SUPFAM" id="SSF103473">
    <property type="entry name" value="MFS general substrate transporter"/>
    <property type="match status" value="1"/>
</dbReference>
<feature type="transmembrane region" description="Helical" evidence="5">
    <location>
        <begin position="173"/>
        <end position="195"/>
    </location>
</feature>
<feature type="domain" description="Major facilitator superfamily (MFS) profile" evidence="6">
    <location>
        <begin position="1"/>
        <end position="333"/>
    </location>
</feature>
<gene>
    <name evidence="7" type="ORF">GOP47_0007881</name>
</gene>
<evidence type="ECO:0000256" key="5">
    <source>
        <dbReference type="SAM" id="Phobius"/>
    </source>
</evidence>
<dbReference type="Proteomes" id="UP000886520">
    <property type="component" value="Chromosome 7"/>
</dbReference>
<dbReference type="OrthoDB" id="3639251at2759"/>
<dbReference type="PROSITE" id="PS50850">
    <property type="entry name" value="MFS"/>
    <property type="match status" value="1"/>
</dbReference>
<comment type="caution">
    <text evidence="7">The sequence shown here is derived from an EMBL/GenBank/DDBJ whole genome shotgun (WGS) entry which is preliminary data.</text>
</comment>
<protein>
    <recommendedName>
        <fullName evidence="6">Major facilitator superfamily (MFS) profile domain-containing protein</fullName>
    </recommendedName>
</protein>
<evidence type="ECO:0000256" key="4">
    <source>
        <dbReference type="ARBA" id="ARBA00023136"/>
    </source>
</evidence>
<dbReference type="GO" id="GO:0055062">
    <property type="term" value="P:phosphate ion homeostasis"/>
    <property type="evidence" value="ECO:0007669"/>
    <property type="project" value="TreeGrafter"/>
</dbReference>
<comment type="subcellular location">
    <subcellularLocation>
        <location evidence="1">Membrane</location>
        <topology evidence="1">Multi-pass membrane protein</topology>
    </subcellularLocation>
</comment>
<evidence type="ECO:0000256" key="3">
    <source>
        <dbReference type="ARBA" id="ARBA00022989"/>
    </source>
</evidence>
<keyword evidence="2 5" id="KW-0812">Transmembrane</keyword>
<dbReference type="InterPro" id="IPR036259">
    <property type="entry name" value="MFS_trans_sf"/>
</dbReference>
<keyword evidence="4 5" id="KW-0472">Membrane</keyword>
<feature type="transmembrane region" description="Helical" evidence="5">
    <location>
        <begin position="108"/>
        <end position="136"/>
    </location>
</feature>
<dbReference type="AlphaFoldDB" id="A0A9D4V332"/>
<dbReference type="Gene3D" id="1.20.1250.20">
    <property type="entry name" value="MFS general substrate transporter like domains"/>
    <property type="match status" value="1"/>
</dbReference>
<dbReference type="InterPro" id="IPR020846">
    <property type="entry name" value="MFS_dom"/>
</dbReference>
<evidence type="ECO:0000256" key="2">
    <source>
        <dbReference type="ARBA" id="ARBA00022692"/>
    </source>
</evidence>
<evidence type="ECO:0000259" key="6">
    <source>
        <dbReference type="PROSITE" id="PS50850"/>
    </source>
</evidence>
<dbReference type="InterPro" id="IPR011701">
    <property type="entry name" value="MFS"/>
</dbReference>
<evidence type="ECO:0000313" key="8">
    <source>
        <dbReference type="Proteomes" id="UP000886520"/>
    </source>
</evidence>
<keyword evidence="8" id="KW-1185">Reference proteome</keyword>
<feature type="transmembrane region" description="Helical" evidence="5">
    <location>
        <begin position="148"/>
        <end position="167"/>
    </location>
</feature>
<dbReference type="PANTHER" id="PTHR43184:SF12">
    <property type="entry name" value="SUGAR PHOSPHATE EXCHANGER 3"/>
    <property type="match status" value="1"/>
</dbReference>
<sequence>MPVYITNSSMSLTWPLNMMYQRRLPLNLTQNRPSLKSAWAPFDGTSGTALLGDVDVAFLASYSIGMYIAGHLGDLLDLRWFLSGGMVGSGMIVCLFGLAYWWNVHWLGYFFIVHILGGFVQATGWPSVVSIIGNWFGKSKRGLIMGVWNAHTSIGNIWGTLMASSVLKYGWGWSFIVPGCALIAGGIVMFLFLVVDPKIVGLASPYDIVQGYASSSDGDEERGHPESKEVKTEAKLDWKKQPLLGKGGKSLQNYEEDSEHSPVGFFYTQSCSICIQSFLCKAGGIHIPLLVAILHQTHRDKWGIPLGHYSRKSLNCFRCGWNAWWHSSWLYFG</sequence>
<evidence type="ECO:0000256" key="1">
    <source>
        <dbReference type="ARBA" id="ARBA00004141"/>
    </source>
</evidence>
<proteinExistence type="predicted"/>
<feature type="transmembrane region" description="Helical" evidence="5">
    <location>
        <begin position="49"/>
        <end position="68"/>
    </location>
</feature>
<organism evidence="7 8">
    <name type="scientific">Adiantum capillus-veneris</name>
    <name type="common">Maidenhair fern</name>
    <dbReference type="NCBI Taxonomy" id="13818"/>
    <lineage>
        <taxon>Eukaryota</taxon>
        <taxon>Viridiplantae</taxon>
        <taxon>Streptophyta</taxon>
        <taxon>Embryophyta</taxon>
        <taxon>Tracheophyta</taxon>
        <taxon>Polypodiopsida</taxon>
        <taxon>Polypodiidae</taxon>
        <taxon>Polypodiales</taxon>
        <taxon>Pteridineae</taxon>
        <taxon>Pteridaceae</taxon>
        <taxon>Vittarioideae</taxon>
        <taxon>Adiantum</taxon>
    </lineage>
</organism>